<dbReference type="Pfam" id="PF00149">
    <property type="entry name" value="Metallophos"/>
    <property type="match status" value="1"/>
</dbReference>
<accession>A0ABS5FFX3</accession>
<dbReference type="Gene3D" id="3.60.21.10">
    <property type="match status" value="1"/>
</dbReference>
<keyword evidence="3" id="KW-1185">Reference proteome</keyword>
<feature type="domain" description="Calcineurin-like phosphoesterase" evidence="1">
    <location>
        <begin position="165"/>
        <end position="370"/>
    </location>
</feature>
<dbReference type="InterPro" id="IPR029052">
    <property type="entry name" value="Metallo-depent_PP-like"/>
</dbReference>
<dbReference type="Proteomes" id="UP001315278">
    <property type="component" value="Unassembled WGS sequence"/>
</dbReference>
<evidence type="ECO:0000259" key="1">
    <source>
        <dbReference type="Pfam" id="PF00149"/>
    </source>
</evidence>
<comment type="caution">
    <text evidence="2">The sequence shown here is derived from an EMBL/GenBank/DDBJ whole genome shotgun (WGS) entry which is preliminary data.</text>
</comment>
<evidence type="ECO:0000313" key="2">
    <source>
        <dbReference type="EMBL" id="MBR0795668.1"/>
    </source>
</evidence>
<evidence type="ECO:0000313" key="3">
    <source>
        <dbReference type="Proteomes" id="UP001315278"/>
    </source>
</evidence>
<dbReference type="EMBL" id="JAFCJH010000007">
    <property type="protein sequence ID" value="MBR0795668.1"/>
    <property type="molecule type" value="Genomic_DNA"/>
</dbReference>
<dbReference type="InterPro" id="IPR004843">
    <property type="entry name" value="Calcineurin-like_PHP"/>
</dbReference>
<proteinExistence type="predicted"/>
<organism evidence="2 3">
    <name type="scientific">Bradyrhizobium jicamae</name>
    <dbReference type="NCBI Taxonomy" id="280332"/>
    <lineage>
        <taxon>Bacteria</taxon>
        <taxon>Pseudomonadati</taxon>
        <taxon>Pseudomonadota</taxon>
        <taxon>Alphaproteobacteria</taxon>
        <taxon>Hyphomicrobiales</taxon>
        <taxon>Nitrobacteraceae</taxon>
        <taxon>Bradyrhizobium</taxon>
    </lineage>
</organism>
<protein>
    <submittedName>
        <fullName evidence="2">Metallophosphoesterase</fullName>
    </submittedName>
</protein>
<reference evidence="3" key="1">
    <citation type="journal article" date="2021" name="ISME J.">
        <title>Evolutionary origin and ecological implication of a unique nif island in free-living Bradyrhizobium lineages.</title>
        <authorList>
            <person name="Tao J."/>
        </authorList>
    </citation>
    <scope>NUCLEOTIDE SEQUENCE [LARGE SCALE GENOMIC DNA]</scope>
    <source>
        <strain evidence="3">SZCCT0434</strain>
    </source>
</reference>
<gene>
    <name evidence="2" type="ORF">JQ615_09740</name>
</gene>
<dbReference type="SUPFAM" id="SSF56300">
    <property type="entry name" value="Metallo-dependent phosphatases"/>
    <property type="match status" value="1"/>
</dbReference>
<name>A0ABS5FFX3_9BRAD</name>
<sequence>MPNSIKTFRDPLLSLYQSAVSDVAKQIDERARATAGGRASLQRSMTSMLPEMAARIAEREFNQATGQVSVSAAQGPAPRELSKAEIAQVCVDWALRYMKAAAFGDGNAVDQLRNEFRAGTCDPAWLSTLEAYRSYFGNDGRRKPVPYVRAASVGPKTIEIKADARVALMGDWGTGATPAIDVLKSISQDNPDIVVHLGDIYYSGTPAECQANFFEPINVILRKQKPVPVYSLSGNHDMYCGGTGFYDLISRLNDAPFTQPASFFCLRSADEKWQLLAMDTGLHDDNPMTVAGALTYVEEDELDWHCDRIREFSGRTILLSHHQLFSAYSPIGPIAADGRRSALNPRLLTAFEQMMAVKEIPAWFWGHEHTLSIYQPFAGLARGRCLGNGAVPVSVIDEIYKPLADLVDTPVIAEPARLGTTGGVYNHGYALLAFKGAECRVDYVQMTNKGREVICSESFS</sequence>